<dbReference type="PROSITE" id="PS50297">
    <property type="entry name" value="ANK_REP_REGION"/>
    <property type="match status" value="7"/>
</dbReference>
<feature type="compositionally biased region" description="Basic and acidic residues" evidence="4">
    <location>
        <begin position="131"/>
        <end position="144"/>
    </location>
</feature>
<feature type="repeat" description="ANK" evidence="3">
    <location>
        <begin position="318"/>
        <end position="350"/>
    </location>
</feature>
<proteinExistence type="predicted"/>
<dbReference type="Proteomes" id="UP001359485">
    <property type="component" value="Unassembled WGS sequence"/>
</dbReference>
<keyword evidence="1" id="KW-0677">Repeat</keyword>
<dbReference type="InterPro" id="IPR001496">
    <property type="entry name" value="SOCS_box"/>
</dbReference>
<sequence>MGSLEKGLFLACFREDVDDVKYYLDQGANMNIICSNGRTPFGAAAELGNVEILQLFLDRSKNKKKNKLKSSSDLKQGLNNSMAKVNLGNISQPNLGYFVCTHNEQGSLDCSIDQGNIKLNKDNQGNNYEVSSDRDMSHSKHRDDGGEIMVSSLRKTAYDLATFNDPFVRRDPRFESKYTSVEVLHEDGELTPDGMDKLEWDKWDMEIPGKTSTVPIEDDDAWYYWYTEALLQTSSFLDKKPSSSDIDIEDQFGCRALHYATIEGHIDAVKLLINAGCKVNVGDADNLTPLHMAAARDTPEVVKLLIAAGANVHHKTIDRISPLHVSASRGLLNNVKLLIQAGAHINTLDSSDRTPLFMAVSRSHEDVVKYLLQQGAKVNLEEIHGYTPLYEAVWQKNTTVVKMLLDAGAKITQSHHLLHYAVLHRHKEMVSLLISAGSIINLRDENGDTPLIVAAKTHQTDIARLLLMNGASINSTSYVTGNTPLHEVIRNMSGGCHKFNQMFSILEEFNVDLEVESDAGYTSLCLALYKRFDEAAATLIRHGADVNHPHIHHLNLFTQLLLLGNRFLSELFIFAGYRFRDIQLSNEPTTPLERWMSDLKINPMKLCDLCRIAVRTQFKSKIYEKVSALVLPSAIKTFLKLEDITCETNCV</sequence>
<dbReference type="Pfam" id="PF12796">
    <property type="entry name" value="Ank_2"/>
    <property type="match status" value="3"/>
</dbReference>
<evidence type="ECO:0000256" key="1">
    <source>
        <dbReference type="ARBA" id="ARBA00022737"/>
    </source>
</evidence>
<feature type="repeat" description="ANK" evidence="3">
    <location>
        <begin position="252"/>
        <end position="284"/>
    </location>
</feature>
<dbReference type="Gene3D" id="1.25.40.20">
    <property type="entry name" value="Ankyrin repeat-containing domain"/>
    <property type="match status" value="4"/>
</dbReference>
<feature type="domain" description="SOCS box" evidence="5">
    <location>
        <begin position="589"/>
        <end position="645"/>
    </location>
</feature>
<dbReference type="PRINTS" id="PR01415">
    <property type="entry name" value="ANKYRIN"/>
</dbReference>
<evidence type="ECO:0000256" key="3">
    <source>
        <dbReference type="PROSITE-ProRule" id="PRU00023"/>
    </source>
</evidence>
<feature type="repeat" description="ANK" evidence="3">
    <location>
        <begin position="285"/>
        <end position="317"/>
    </location>
</feature>
<evidence type="ECO:0000259" key="5">
    <source>
        <dbReference type="PROSITE" id="PS50225"/>
    </source>
</evidence>
<feature type="repeat" description="ANK" evidence="3">
    <location>
        <begin position="446"/>
        <end position="478"/>
    </location>
</feature>
<dbReference type="Gene3D" id="1.10.750.20">
    <property type="entry name" value="SOCS box"/>
    <property type="match status" value="1"/>
</dbReference>
<feature type="repeat" description="ANK" evidence="3">
    <location>
        <begin position="351"/>
        <end position="383"/>
    </location>
</feature>
<feature type="repeat" description="ANK" evidence="3">
    <location>
        <begin position="413"/>
        <end position="445"/>
    </location>
</feature>
<reference evidence="6 7" key="1">
    <citation type="submission" date="2023-09" db="EMBL/GenBank/DDBJ databases">
        <title>Genomes of two closely related lineages of the louse Polyplax serrata with different host specificities.</title>
        <authorList>
            <person name="Martinu J."/>
            <person name="Tarabai H."/>
            <person name="Stefka J."/>
            <person name="Hypsa V."/>
        </authorList>
    </citation>
    <scope>NUCLEOTIDE SEQUENCE [LARGE SCALE GENOMIC DNA]</scope>
    <source>
        <strain evidence="6">98ZLc_SE</strain>
    </source>
</reference>
<feature type="repeat" description="ANK" evidence="3">
    <location>
        <begin position="384"/>
        <end position="416"/>
    </location>
</feature>
<evidence type="ECO:0000313" key="7">
    <source>
        <dbReference type="Proteomes" id="UP001359485"/>
    </source>
</evidence>
<keyword evidence="7" id="KW-1185">Reference proteome</keyword>
<feature type="region of interest" description="Disordered" evidence="4">
    <location>
        <begin position="121"/>
        <end position="144"/>
    </location>
</feature>
<dbReference type="InterPro" id="IPR002110">
    <property type="entry name" value="Ankyrin_rpt"/>
</dbReference>
<dbReference type="Pfam" id="PF07525">
    <property type="entry name" value="SOCS_box"/>
    <property type="match status" value="1"/>
</dbReference>
<dbReference type="SMART" id="SM00969">
    <property type="entry name" value="SOCS_box"/>
    <property type="match status" value="1"/>
</dbReference>
<dbReference type="PANTHER" id="PTHR24188">
    <property type="entry name" value="ANKYRIN REPEAT PROTEIN"/>
    <property type="match status" value="1"/>
</dbReference>
<protein>
    <recommendedName>
        <fullName evidence="5">SOCS box domain-containing protein</fullName>
    </recommendedName>
</protein>
<dbReference type="PROSITE" id="PS50088">
    <property type="entry name" value="ANK_REPEAT"/>
    <property type="match status" value="7"/>
</dbReference>
<dbReference type="Pfam" id="PF13637">
    <property type="entry name" value="Ank_4"/>
    <property type="match status" value="1"/>
</dbReference>
<keyword evidence="2 3" id="KW-0040">ANK repeat</keyword>
<evidence type="ECO:0000256" key="4">
    <source>
        <dbReference type="SAM" id="MobiDB-lite"/>
    </source>
</evidence>
<name>A0ABR1AHB9_POLSC</name>
<dbReference type="SMART" id="SM00248">
    <property type="entry name" value="ANK"/>
    <property type="match status" value="10"/>
</dbReference>
<evidence type="ECO:0000313" key="6">
    <source>
        <dbReference type="EMBL" id="KAK6619350.1"/>
    </source>
</evidence>
<dbReference type="EMBL" id="JAWJWF010000049">
    <property type="protein sequence ID" value="KAK6619350.1"/>
    <property type="molecule type" value="Genomic_DNA"/>
</dbReference>
<gene>
    <name evidence="6" type="ORF">RUM44_003732</name>
</gene>
<evidence type="ECO:0000256" key="2">
    <source>
        <dbReference type="ARBA" id="ARBA00023043"/>
    </source>
</evidence>
<dbReference type="SUPFAM" id="SSF48403">
    <property type="entry name" value="Ankyrin repeat"/>
    <property type="match status" value="2"/>
</dbReference>
<dbReference type="InterPro" id="IPR036770">
    <property type="entry name" value="Ankyrin_rpt-contain_sf"/>
</dbReference>
<comment type="caution">
    <text evidence="6">The sequence shown here is derived from an EMBL/GenBank/DDBJ whole genome shotgun (WGS) entry which is preliminary data.</text>
</comment>
<organism evidence="6 7">
    <name type="scientific">Polyplax serrata</name>
    <name type="common">Common mouse louse</name>
    <dbReference type="NCBI Taxonomy" id="468196"/>
    <lineage>
        <taxon>Eukaryota</taxon>
        <taxon>Metazoa</taxon>
        <taxon>Ecdysozoa</taxon>
        <taxon>Arthropoda</taxon>
        <taxon>Hexapoda</taxon>
        <taxon>Insecta</taxon>
        <taxon>Pterygota</taxon>
        <taxon>Neoptera</taxon>
        <taxon>Paraneoptera</taxon>
        <taxon>Psocodea</taxon>
        <taxon>Troctomorpha</taxon>
        <taxon>Phthiraptera</taxon>
        <taxon>Anoplura</taxon>
        <taxon>Polyplacidae</taxon>
        <taxon>Polyplax</taxon>
    </lineage>
</organism>
<dbReference type="PANTHER" id="PTHR24188:SF29">
    <property type="entry name" value="GH09064P"/>
    <property type="match status" value="1"/>
</dbReference>
<accession>A0ABR1AHB9</accession>
<dbReference type="PROSITE" id="PS50225">
    <property type="entry name" value="SOCS"/>
    <property type="match status" value="1"/>
</dbReference>